<evidence type="ECO:0000259" key="1">
    <source>
        <dbReference type="SMART" id="SM00382"/>
    </source>
</evidence>
<dbReference type="Proteomes" id="UP001597118">
    <property type="component" value="Unassembled WGS sequence"/>
</dbReference>
<name>A0ABW4IBI7_9SPHI</name>
<feature type="domain" description="AAA+ ATPase" evidence="1">
    <location>
        <begin position="190"/>
        <end position="318"/>
    </location>
</feature>
<organism evidence="2 3">
    <name type="scientific">Pseudopedobacter beijingensis</name>
    <dbReference type="NCBI Taxonomy" id="1207056"/>
    <lineage>
        <taxon>Bacteria</taxon>
        <taxon>Pseudomonadati</taxon>
        <taxon>Bacteroidota</taxon>
        <taxon>Sphingobacteriia</taxon>
        <taxon>Sphingobacteriales</taxon>
        <taxon>Sphingobacteriaceae</taxon>
        <taxon>Pseudopedobacter</taxon>
    </lineage>
</organism>
<dbReference type="SMART" id="SM00382">
    <property type="entry name" value="AAA"/>
    <property type="match status" value="1"/>
</dbReference>
<gene>
    <name evidence="2" type="ORF">ACFSAH_03580</name>
</gene>
<sequence>MNYNLEVLNDKEFELLSKDLLERVLDTPLQNFKTGKDDGIDLRYSSYNLNEIIIQAKAYTKSKYTNLKRALKEERVKMDKLFPSPQRYILTTTCALSPKEVNEIVDVMHPYILSPQDIYGRDRMESLISNHHDVEKKYYKLWLTSTNILETILHNGQRSQSEFYKDKILKKASLYVPTKNLQDAIDKLNENKFVIISGEPGVGKTTIAYILICDLLGNGYELINIDDKINDALNLLSPNPDVKQVFFFDDFLGANINEILNPKNTESKIVNFIEQIEVSKNKFLILTSRTTILNQAKDNYEHFARQKFDKRSKYELILNDYSLINKARIVYNHLYFNDIPEEFKNSFFENKNYLKIIEHKNYFPRLIEFITNQHNYDKEYYDSVNEFIFKNLENPSEIWKMAFERQLEDEDRFLLLSLFSFAQTRVAHGKLENAFTNRYNYEIKENGVSKKINAFNRSLKKILDSFIISIKVKDRENEYQLLNPSIADFLLNYLRDSKEERNRVLFSICYLYQLIGYFDTERKDKIILKDDFLKNYYSIFLNLLENLEERDYTFTILDILYCLDKFFLNGTIKEYSAFQSYLEKLLETDGRGYVTSRKLIKVLDSIYKRYPNNIKDLVISNWTKLMLLLIRNAYDRDDLAGLEKLHDLYAIDLSKTIENDDINFEIETKVGKLFEEYSKDYDMIVKESDVLDTYHTVDKGYTVSYIDNKYWNSYLSFFEDCGLGSHYDQFNHELDIDAEDVLNQILENNNYEEDDYRLETTIEEDHSDENEYQMIEYLFER</sequence>
<accession>A0ABW4IBI7</accession>
<keyword evidence="3" id="KW-1185">Reference proteome</keyword>
<evidence type="ECO:0000313" key="3">
    <source>
        <dbReference type="Proteomes" id="UP001597118"/>
    </source>
</evidence>
<dbReference type="InterPro" id="IPR049050">
    <property type="entry name" value="nSTAND3"/>
</dbReference>
<dbReference type="SUPFAM" id="SSF52540">
    <property type="entry name" value="P-loop containing nucleoside triphosphate hydrolases"/>
    <property type="match status" value="1"/>
</dbReference>
<dbReference type="RefSeq" id="WP_379661323.1">
    <property type="nucleotide sequence ID" value="NZ_JBHUDG010000003.1"/>
</dbReference>
<dbReference type="Pfam" id="PF20720">
    <property type="entry name" value="nSTAND3"/>
    <property type="match status" value="1"/>
</dbReference>
<dbReference type="Gene3D" id="3.40.50.300">
    <property type="entry name" value="P-loop containing nucleotide triphosphate hydrolases"/>
    <property type="match status" value="1"/>
</dbReference>
<evidence type="ECO:0000313" key="2">
    <source>
        <dbReference type="EMBL" id="MFD1628941.1"/>
    </source>
</evidence>
<protein>
    <recommendedName>
        <fullName evidence="1">AAA+ ATPase domain-containing protein</fullName>
    </recommendedName>
</protein>
<dbReference type="EMBL" id="JBHUDG010000003">
    <property type="protein sequence ID" value="MFD1628941.1"/>
    <property type="molecule type" value="Genomic_DNA"/>
</dbReference>
<dbReference type="InterPro" id="IPR027417">
    <property type="entry name" value="P-loop_NTPase"/>
</dbReference>
<proteinExistence type="predicted"/>
<comment type="caution">
    <text evidence="2">The sequence shown here is derived from an EMBL/GenBank/DDBJ whole genome shotgun (WGS) entry which is preliminary data.</text>
</comment>
<dbReference type="InterPro" id="IPR003593">
    <property type="entry name" value="AAA+_ATPase"/>
</dbReference>
<reference evidence="3" key="1">
    <citation type="journal article" date="2019" name="Int. J. Syst. Evol. Microbiol.">
        <title>The Global Catalogue of Microorganisms (GCM) 10K type strain sequencing project: providing services to taxonomists for standard genome sequencing and annotation.</title>
        <authorList>
            <consortium name="The Broad Institute Genomics Platform"/>
            <consortium name="The Broad Institute Genome Sequencing Center for Infectious Disease"/>
            <person name="Wu L."/>
            <person name="Ma J."/>
        </authorList>
    </citation>
    <scope>NUCLEOTIDE SEQUENCE [LARGE SCALE GENOMIC DNA]</scope>
    <source>
        <strain evidence="3">CCUG 53762</strain>
    </source>
</reference>